<evidence type="ECO:0000313" key="1">
    <source>
        <dbReference type="EMBL" id="KAJ8970780.1"/>
    </source>
</evidence>
<accession>A0ABQ9J1G2</accession>
<protein>
    <submittedName>
        <fullName evidence="1">Uncharacterized protein</fullName>
    </submittedName>
</protein>
<proteinExistence type="predicted"/>
<dbReference type="Proteomes" id="UP001162164">
    <property type="component" value="Unassembled WGS sequence"/>
</dbReference>
<keyword evidence="2" id="KW-1185">Reference proteome</keyword>
<evidence type="ECO:0000313" key="2">
    <source>
        <dbReference type="Proteomes" id="UP001162164"/>
    </source>
</evidence>
<name>A0ABQ9J1G2_9CUCU</name>
<dbReference type="Pfam" id="PF23116">
    <property type="entry name" value="HHD_RTEL1"/>
    <property type="match status" value="1"/>
</dbReference>
<reference evidence="1" key="1">
    <citation type="journal article" date="2023" name="Insect Mol. Biol.">
        <title>Genome sequencing provides insights into the evolution of gene families encoding plant cell wall-degrading enzymes in longhorned beetles.</title>
        <authorList>
            <person name="Shin N.R."/>
            <person name="Okamura Y."/>
            <person name="Kirsch R."/>
            <person name="Pauchet Y."/>
        </authorList>
    </citation>
    <scope>NUCLEOTIDE SEQUENCE</scope>
    <source>
        <strain evidence="1">MMC_N1</strain>
    </source>
</reference>
<gene>
    <name evidence="1" type="ORF">NQ317_003494</name>
</gene>
<comment type="caution">
    <text evidence="1">The sequence shown here is derived from an EMBL/GenBank/DDBJ whole genome shotgun (WGS) entry which is preliminary data.</text>
</comment>
<dbReference type="EMBL" id="JAPWTJ010001578">
    <property type="protein sequence ID" value="KAJ8970780.1"/>
    <property type="molecule type" value="Genomic_DNA"/>
</dbReference>
<sequence>MMMVKTYLDGSSFAEFTNALKIYRDTENFDNFLELLDKVFVNKPNLMYLIAGLEYYIKARDKDKFNTYWERMKLNM</sequence>
<organism evidence="1 2">
    <name type="scientific">Molorchus minor</name>
    <dbReference type="NCBI Taxonomy" id="1323400"/>
    <lineage>
        <taxon>Eukaryota</taxon>
        <taxon>Metazoa</taxon>
        <taxon>Ecdysozoa</taxon>
        <taxon>Arthropoda</taxon>
        <taxon>Hexapoda</taxon>
        <taxon>Insecta</taxon>
        <taxon>Pterygota</taxon>
        <taxon>Neoptera</taxon>
        <taxon>Endopterygota</taxon>
        <taxon>Coleoptera</taxon>
        <taxon>Polyphaga</taxon>
        <taxon>Cucujiformia</taxon>
        <taxon>Chrysomeloidea</taxon>
        <taxon>Cerambycidae</taxon>
        <taxon>Lamiinae</taxon>
        <taxon>Monochamini</taxon>
        <taxon>Molorchus</taxon>
    </lineage>
</organism>
<dbReference type="Gene3D" id="1.20.1160.20">
    <property type="match status" value="1"/>
</dbReference>